<dbReference type="AlphaFoldDB" id="A0AA35ZCV6"/>
<evidence type="ECO:0000313" key="2">
    <source>
        <dbReference type="EMBL" id="CAI9289637.1"/>
    </source>
</evidence>
<dbReference type="InterPro" id="IPR018838">
    <property type="entry name" value="ZGRF1-like_N"/>
</dbReference>
<dbReference type="Proteomes" id="UP001177003">
    <property type="component" value="Chromosome 6"/>
</dbReference>
<evidence type="ECO:0000313" key="3">
    <source>
        <dbReference type="Proteomes" id="UP001177003"/>
    </source>
</evidence>
<evidence type="ECO:0000259" key="1">
    <source>
        <dbReference type="Pfam" id="PF10382"/>
    </source>
</evidence>
<keyword evidence="3" id="KW-1185">Reference proteome</keyword>
<accession>A0AA35ZCV6</accession>
<dbReference type="GO" id="GO:0006302">
    <property type="term" value="P:double-strand break repair"/>
    <property type="evidence" value="ECO:0007669"/>
    <property type="project" value="TreeGrafter"/>
</dbReference>
<feature type="domain" description="5'-3' DNA helicase ZGRF1-like N-terminal" evidence="1">
    <location>
        <begin position="40"/>
        <end position="100"/>
    </location>
</feature>
<dbReference type="PANTHER" id="PTHR28535">
    <property type="entry name" value="ZINC FINGER GRF-TYPE CONTAINING 1"/>
    <property type="match status" value="1"/>
</dbReference>
<reference evidence="2" key="1">
    <citation type="submission" date="2023-04" db="EMBL/GenBank/DDBJ databases">
        <authorList>
            <person name="Vijverberg K."/>
            <person name="Xiong W."/>
            <person name="Schranz E."/>
        </authorList>
    </citation>
    <scope>NUCLEOTIDE SEQUENCE</scope>
</reference>
<dbReference type="GO" id="GO:0005634">
    <property type="term" value="C:nucleus"/>
    <property type="evidence" value="ECO:0007669"/>
    <property type="project" value="TreeGrafter"/>
</dbReference>
<protein>
    <recommendedName>
        <fullName evidence="1">5'-3' DNA helicase ZGRF1-like N-terminal domain-containing protein</fullName>
    </recommendedName>
</protein>
<proteinExistence type="predicted"/>
<organism evidence="2 3">
    <name type="scientific">Lactuca saligna</name>
    <name type="common">Willowleaf lettuce</name>
    <dbReference type="NCBI Taxonomy" id="75948"/>
    <lineage>
        <taxon>Eukaryota</taxon>
        <taxon>Viridiplantae</taxon>
        <taxon>Streptophyta</taxon>
        <taxon>Embryophyta</taxon>
        <taxon>Tracheophyta</taxon>
        <taxon>Spermatophyta</taxon>
        <taxon>Magnoliopsida</taxon>
        <taxon>eudicotyledons</taxon>
        <taxon>Gunneridae</taxon>
        <taxon>Pentapetalae</taxon>
        <taxon>asterids</taxon>
        <taxon>campanulids</taxon>
        <taxon>Asterales</taxon>
        <taxon>Asteraceae</taxon>
        <taxon>Cichorioideae</taxon>
        <taxon>Cichorieae</taxon>
        <taxon>Lactucinae</taxon>
        <taxon>Lactuca</taxon>
    </lineage>
</organism>
<gene>
    <name evidence="2" type="ORF">LSALG_LOCUS28863</name>
</gene>
<dbReference type="Pfam" id="PF10382">
    <property type="entry name" value="ZGRF1-like_N"/>
    <property type="match status" value="1"/>
</dbReference>
<dbReference type="InterPro" id="IPR052800">
    <property type="entry name" value="DNA_Repair_Helicase_ZGRF1"/>
</dbReference>
<dbReference type="PANTHER" id="PTHR28535:SF1">
    <property type="entry name" value="PROTEIN ZGRF1"/>
    <property type="match status" value="1"/>
</dbReference>
<dbReference type="EMBL" id="OX465082">
    <property type="protein sequence ID" value="CAI9289637.1"/>
    <property type="molecule type" value="Genomic_DNA"/>
</dbReference>
<dbReference type="GO" id="GO:0035861">
    <property type="term" value="C:site of double-strand break"/>
    <property type="evidence" value="ECO:0007669"/>
    <property type="project" value="TreeGrafter"/>
</dbReference>
<name>A0AA35ZCV6_LACSI</name>
<sequence>MLSAIALMLTFMISEFKKREVKKYCSPPSYPDTSKDDSTEWQVLYTTQLTQKAKKFHDGILKVLISGLRGRQAILYDETRTQLDSRFLKKEETITAEYKYVVIELVQTLTPYMQSTAARGIVRILDSECSRKTSREQEKANFVMELWKTALMDACERICHVRAAGHDCGFLPVLSRLVMEECMVRLDVQVALTELQNYREVMKPAITIY</sequence>